<dbReference type="PANTHER" id="PTHR47577:SF2">
    <property type="entry name" value="THAP DOMAIN CONTAINING 9"/>
    <property type="match status" value="1"/>
</dbReference>
<evidence type="ECO:0000259" key="1">
    <source>
        <dbReference type="Pfam" id="PF21789"/>
    </source>
</evidence>
<keyword evidence="3" id="KW-1185">Reference proteome</keyword>
<dbReference type="AlphaFoldDB" id="A0A6G0Y6G0"/>
<dbReference type="EMBL" id="VUJU01005820">
    <property type="protein sequence ID" value="KAF0750169.1"/>
    <property type="molecule type" value="Genomic_DNA"/>
</dbReference>
<protein>
    <submittedName>
        <fullName evidence="2">THAP domain-containing protein 9</fullName>
    </submittedName>
</protein>
<feature type="domain" description="Transposable element P transposase-like RNase H C-terminal" evidence="1">
    <location>
        <begin position="34"/>
        <end position="65"/>
    </location>
</feature>
<name>A0A6G0Y6G0_APHCR</name>
<dbReference type="PANTHER" id="PTHR47577">
    <property type="entry name" value="THAP DOMAIN-CONTAINING PROTEIN 6"/>
    <property type="match status" value="1"/>
</dbReference>
<sequence length="204" mass="23139">MFTIGIIMTMKSTLSVSYQLLNKSQSPLKFVLTYKMSQDHLELFLGCVRDRGGFNNNPNSVQFKNTLRQLLFTKNITVESGNCSNLDSLEGDIIEFSSEKCSLIEPAYIVNKSELEMYLSQLDSINLRHYGNNNLDYIVGYIVRSILNKTICSECINLLVKNNFDHDYGHSNFTTSVSRGKLINISNAVSLIIQQLEKSFQVII</sequence>
<reference evidence="2 3" key="1">
    <citation type="submission" date="2019-08" db="EMBL/GenBank/DDBJ databases">
        <title>Whole genome of Aphis craccivora.</title>
        <authorList>
            <person name="Voronova N.V."/>
            <person name="Shulinski R.S."/>
            <person name="Bandarenka Y.V."/>
            <person name="Zhorov D.G."/>
            <person name="Warner D."/>
        </authorList>
    </citation>
    <scope>NUCLEOTIDE SEQUENCE [LARGE SCALE GENOMIC DNA]</scope>
    <source>
        <strain evidence="2">180601</strain>
        <tissue evidence="2">Whole Body</tissue>
    </source>
</reference>
<dbReference type="InterPro" id="IPR048367">
    <property type="entry name" value="TNP-like_RNaseH_C"/>
</dbReference>
<evidence type="ECO:0000313" key="3">
    <source>
        <dbReference type="Proteomes" id="UP000478052"/>
    </source>
</evidence>
<dbReference type="OrthoDB" id="7312725at2759"/>
<evidence type="ECO:0000313" key="2">
    <source>
        <dbReference type="EMBL" id="KAF0750169.1"/>
    </source>
</evidence>
<dbReference type="Pfam" id="PF21789">
    <property type="entry name" value="TNP-like_RNaseH_C"/>
    <property type="match status" value="1"/>
</dbReference>
<gene>
    <name evidence="2" type="ORF">FWK35_00019747</name>
</gene>
<accession>A0A6G0Y6G0</accession>
<comment type="caution">
    <text evidence="2">The sequence shown here is derived from an EMBL/GenBank/DDBJ whole genome shotgun (WGS) entry which is preliminary data.</text>
</comment>
<dbReference type="Proteomes" id="UP000478052">
    <property type="component" value="Unassembled WGS sequence"/>
</dbReference>
<organism evidence="2 3">
    <name type="scientific">Aphis craccivora</name>
    <name type="common">Cowpea aphid</name>
    <dbReference type="NCBI Taxonomy" id="307492"/>
    <lineage>
        <taxon>Eukaryota</taxon>
        <taxon>Metazoa</taxon>
        <taxon>Ecdysozoa</taxon>
        <taxon>Arthropoda</taxon>
        <taxon>Hexapoda</taxon>
        <taxon>Insecta</taxon>
        <taxon>Pterygota</taxon>
        <taxon>Neoptera</taxon>
        <taxon>Paraneoptera</taxon>
        <taxon>Hemiptera</taxon>
        <taxon>Sternorrhyncha</taxon>
        <taxon>Aphidomorpha</taxon>
        <taxon>Aphidoidea</taxon>
        <taxon>Aphididae</taxon>
        <taxon>Aphidini</taxon>
        <taxon>Aphis</taxon>
        <taxon>Aphis</taxon>
    </lineage>
</organism>
<proteinExistence type="predicted"/>